<keyword evidence="7" id="KW-0406">Ion transport</keyword>
<keyword evidence="3 11" id="KW-1134">Transmembrane beta strand</keyword>
<dbReference type="GO" id="GO:0006826">
    <property type="term" value="P:iron ion transport"/>
    <property type="evidence" value="ECO:0007669"/>
    <property type="project" value="UniProtKB-KW"/>
</dbReference>
<comment type="caution">
    <text evidence="15">The sequence shown here is derived from an EMBL/GenBank/DDBJ whole genome shotgun (WGS) entry which is preliminary data.</text>
</comment>
<gene>
    <name evidence="15" type="ORF">ThidrDRAFT_1382</name>
</gene>
<keyword evidence="8 12" id="KW-0798">TonB box</keyword>
<dbReference type="RefSeq" id="WP_007040096.1">
    <property type="nucleotide sequence ID" value="NZ_AFWT01000008.1"/>
</dbReference>
<dbReference type="AlphaFoldDB" id="G2DZB9"/>
<name>G2DZB9_9GAMM</name>
<dbReference type="InterPro" id="IPR039426">
    <property type="entry name" value="TonB-dep_rcpt-like"/>
</dbReference>
<keyword evidence="16" id="KW-1185">Reference proteome</keyword>
<keyword evidence="5 11" id="KW-0812">Transmembrane</keyword>
<evidence type="ECO:0000256" key="6">
    <source>
        <dbReference type="ARBA" id="ARBA00023004"/>
    </source>
</evidence>
<dbReference type="InterPro" id="IPR000531">
    <property type="entry name" value="Beta-barrel_TonB"/>
</dbReference>
<comment type="similarity">
    <text evidence="11 12">Belongs to the TonB-dependent receptor family.</text>
</comment>
<evidence type="ECO:0000256" key="9">
    <source>
        <dbReference type="ARBA" id="ARBA00023136"/>
    </source>
</evidence>
<reference evidence="15 16" key="1">
    <citation type="submission" date="2011-06" db="EMBL/GenBank/DDBJ databases">
        <title>The draft genome of Thiorhodococcus drewsii AZ1.</title>
        <authorList>
            <consortium name="US DOE Joint Genome Institute (JGI-PGF)"/>
            <person name="Lucas S."/>
            <person name="Han J."/>
            <person name="Lapidus A."/>
            <person name="Cheng J.-F."/>
            <person name="Goodwin L."/>
            <person name="Pitluck S."/>
            <person name="Peters L."/>
            <person name="Land M.L."/>
            <person name="Hauser L."/>
            <person name="Vogl K."/>
            <person name="Liu Z."/>
            <person name="Imhoff J."/>
            <person name="Thiel V."/>
            <person name="Frigaard N.-U."/>
            <person name="Bryant D.A."/>
            <person name="Woyke T.J."/>
        </authorList>
    </citation>
    <scope>NUCLEOTIDE SEQUENCE [LARGE SCALE GENOMIC DNA]</scope>
    <source>
        <strain evidence="15 16">AZ1</strain>
    </source>
</reference>
<dbReference type="Pfam" id="PF00593">
    <property type="entry name" value="TonB_dep_Rec_b-barrel"/>
    <property type="match status" value="1"/>
</dbReference>
<dbReference type="PROSITE" id="PS52016">
    <property type="entry name" value="TONB_DEPENDENT_REC_3"/>
    <property type="match status" value="1"/>
</dbReference>
<dbReference type="Proteomes" id="UP000004200">
    <property type="component" value="Unassembled WGS sequence"/>
</dbReference>
<dbReference type="PATRIC" id="fig|765913.3.peg.1407"/>
<evidence type="ECO:0000256" key="3">
    <source>
        <dbReference type="ARBA" id="ARBA00022452"/>
    </source>
</evidence>
<evidence type="ECO:0000256" key="12">
    <source>
        <dbReference type="RuleBase" id="RU003357"/>
    </source>
</evidence>
<feature type="domain" description="TonB-dependent receptor-like beta-barrel" evidence="13">
    <location>
        <begin position="294"/>
        <end position="655"/>
    </location>
</feature>
<protein>
    <submittedName>
        <fullName evidence="15">TonB-dependent siderophore receptor</fullName>
    </submittedName>
</protein>
<comment type="subcellular location">
    <subcellularLocation>
        <location evidence="1 11">Cell outer membrane</location>
        <topology evidence="1 11">Multi-pass membrane protein</topology>
    </subcellularLocation>
</comment>
<organism evidence="15 16">
    <name type="scientific">Thiorhodococcus drewsii AZ1</name>
    <dbReference type="NCBI Taxonomy" id="765913"/>
    <lineage>
        <taxon>Bacteria</taxon>
        <taxon>Pseudomonadati</taxon>
        <taxon>Pseudomonadota</taxon>
        <taxon>Gammaproteobacteria</taxon>
        <taxon>Chromatiales</taxon>
        <taxon>Chromatiaceae</taxon>
        <taxon>Thiorhodococcus</taxon>
    </lineage>
</organism>
<evidence type="ECO:0000256" key="1">
    <source>
        <dbReference type="ARBA" id="ARBA00004571"/>
    </source>
</evidence>
<evidence type="ECO:0000259" key="13">
    <source>
        <dbReference type="Pfam" id="PF00593"/>
    </source>
</evidence>
<dbReference type="STRING" id="765913.ThidrDRAFT_1382"/>
<evidence type="ECO:0000256" key="10">
    <source>
        <dbReference type="ARBA" id="ARBA00023237"/>
    </source>
</evidence>
<dbReference type="eggNOG" id="COG4771">
    <property type="taxonomic scope" value="Bacteria"/>
</dbReference>
<keyword evidence="6" id="KW-0408">Iron</keyword>
<evidence type="ECO:0000256" key="5">
    <source>
        <dbReference type="ARBA" id="ARBA00022692"/>
    </source>
</evidence>
<evidence type="ECO:0000256" key="2">
    <source>
        <dbReference type="ARBA" id="ARBA00022448"/>
    </source>
</evidence>
<dbReference type="PANTHER" id="PTHR32552:SF81">
    <property type="entry name" value="TONB-DEPENDENT OUTER MEMBRANE RECEPTOR"/>
    <property type="match status" value="1"/>
</dbReference>
<evidence type="ECO:0000256" key="11">
    <source>
        <dbReference type="PROSITE-ProRule" id="PRU01360"/>
    </source>
</evidence>
<dbReference type="PANTHER" id="PTHR32552">
    <property type="entry name" value="FERRICHROME IRON RECEPTOR-RELATED"/>
    <property type="match status" value="1"/>
</dbReference>
<dbReference type="Pfam" id="PF07715">
    <property type="entry name" value="Plug"/>
    <property type="match status" value="1"/>
</dbReference>
<keyword evidence="4" id="KW-0410">Iron transport</keyword>
<evidence type="ECO:0000256" key="8">
    <source>
        <dbReference type="ARBA" id="ARBA00023077"/>
    </source>
</evidence>
<evidence type="ECO:0000259" key="14">
    <source>
        <dbReference type="Pfam" id="PF07715"/>
    </source>
</evidence>
<proteinExistence type="inferred from homology"/>
<evidence type="ECO:0000256" key="7">
    <source>
        <dbReference type="ARBA" id="ARBA00023065"/>
    </source>
</evidence>
<keyword evidence="9 11" id="KW-0472">Membrane</keyword>
<dbReference type="Gene3D" id="2.40.170.20">
    <property type="entry name" value="TonB-dependent receptor, beta-barrel domain"/>
    <property type="match status" value="1"/>
</dbReference>
<evidence type="ECO:0000256" key="4">
    <source>
        <dbReference type="ARBA" id="ARBA00022496"/>
    </source>
</evidence>
<evidence type="ECO:0000313" key="15">
    <source>
        <dbReference type="EMBL" id="EGV32146.1"/>
    </source>
</evidence>
<keyword evidence="2 11" id="KW-0813">Transport</keyword>
<dbReference type="EMBL" id="AFWT01000008">
    <property type="protein sequence ID" value="EGV32146.1"/>
    <property type="molecule type" value="Genomic_DNA"/>
</dbReference>
<dbReference type="GO" id="GO:0009279">
    <property type="term" value="C:cell outer membrane"/>
    <property type="evidence" value="ECO:0007669"/>
    <property type="project" value="UniProtKB-SubCell"/>
</dbReference>
<sequence length="688" mass="75438">MDNSHLPADRVRLQPRRLLTGLTLASLGLTLGQAAAQGDETRSNAVLSEIVVTGEKSKRSIEDTGSSVEVFDAARIESIPNATEVRDLLRVTPNVVDTGIGNDLPTIRGIDGSGPTRGASAFLAGSRPRLNMSADGRSFTYNEVAFGLRSLWDIEQVEVFRGPQSHIQGRNAIGGAIVLNSKDPTFHWEAAAKGAVGEQSSSQTAAMLSGPILDNELAFRVSVDRQKRASFVDYISYEPVDNPRRIEASTARAKLLYEPSALPGLSSMVTLNYLETRAPQNETLIPPAGQESARFDPRKPVFSTRSTSGIWDLSWDASSAISFENQLIYTEFSNHRLAALDLPYADIEGDEIQAEPLVRFRSDDERIRGLAGLRFFHSHQDEFVNIFGGSTFEDETQTTSAFAELTYALRPDLNLTVAGRYEQEHRERTGGSSRATIDFDETYSAFLPKLDLAWKPLAGTTIGATVGRGYNAGGAGVTFGSPVVSYTFDPEYVWSYELYSRHRLQDGRLELTSNLFFNDYQDMQLPYYLGTNSTVIRNADAVHTYGAELGARWLPLSGLELTGALGLLKTDIESFSESGIAGNELPRSPSLTANLGATYAFGQGFEIGGDLQFTDTYYSGYDNNLDGEIPSHWLANLQLAYNFNGGRVSLYARNLFDSDDWIMVVDNDTSSPIVQQPRLVGASVELYF</sequence>
<keyword evidence="10 11" id="KW-0998">Cell outer membrane</keyword>
<feature type="domain" description="TonB-dependent receptor plug" evidence="14">
    <location>
        <begin position="61"/>
        <end position="176"/>
    </location>
</feature>
<dbReference type="SUPFAM" id="SSF56935">
    <property type="entry name" value="Porins"/>
    <property type="match status" value="1"/>
</dbReference>
<evidence type="ECO:0000313" key="16">
    <source>
        <dbReference type="Proteomes" id="UP000004200"/>
    </source>
</evidence>
<keyword evidence="15" id="KW-0675">Receptor</keyword>
<dbReference type="InterPro" id="IPR012910">
    <property type="entry name" value="Plug_dom"/>
</dbReference>
<dbReference type="InterPro" id="IPR036942">
    <property type="entry name" value="Beta-barrel_TonB_sf"/>
</dbReference>
<dbReference type="OrthoDB" id="5987490at2"/>
<accession>G2DZB9</accession>